<reference evidence="2" key="1">
    <citation type="submission" date="2019-07" db="EMBL/GenBank/DDBJ databases">
        <authorList>
            <person name="Weber M."/>
            <person name="Kostadinov I."/>
            <person name="Kostadinov D I."/>
        </authorList>
    </citation>
    <scope>NUCLEOTIDE SEQUENCE</scope>
    <source>
        <strain evidence="2">Gfbio:sag-sample-m06:053724c1-46a9-4a36-b237-ea2bf867836b</strain>
    </source>
</reference>
<feature type="compositionally biased region" description="Polar residues" evidence="1">
    <location>
        <begin position="21"/>
        <end position="30"/>
    </location>
</feature>
<feature type="region of interest" description="Disordered" evidence="1">
    <location>
        <begin position="1"/>
        <end position="42"/>
    </location>
</feature>
<organism evidence="2">
    <name type="scientific">uncultured Woeseiaceae bacterium</name>
    <dbReference type="NCBI Taxonomy" id="1983305"/>
    <lineage>
        <taxon>Bacteria</taxon>
        <taxon>Pseudomonadati</taxon>
        <taxon>Pseudomonadota</taxon>
        <taxon>Gammaproteobacteria</taxon>
        <taxon>Woeseiales</taxon>
        <taxon>Woeseiaceae</taxon>
        <taxon>environmental samples</taxon>
    </lineage>
</organism>
<protein>
    <submittedName>
        <fullName evidence="2">Uncharacterized protein</fullName>
    </submittedName>
</protein>
<gene>
    <name evidence="2" type="ORF">JTBM06_V1_170007</name>
</gene>
<accession>A0A7D9H660</accession>
<sequence>MMSKKDPVPLLSHKLKFGDKTVQNDNTKASNRPLGRAPTMIS</sequence>
<name>A0A7D9H660_9GAMM</name>
<dbReference type="AlphaFoldDB" id="A0A7D9H660"/>
<evidence type="ECO:0000313" key="2">
    <source>
        <dbReference type="EMBL" id="VUX55920.1"/>
    </source>
</evidence>
<evidence type="ECO:0000256" key="1">
    <source>
        <dbReference type="SAM" id="MobiDB-lite"/>
    </source>
</evidence>
<dbReference type="EMBL" id="LR633967">
    <property type="protein sequence ID" value="VUX55920.1"/>
    <property type="molecule type" value="Genomic_DNA"/>
</dbReference>
<proteinExistence type="predicted"/>